<dbReference type="EMBL" id="CP003696">
    <property type="protein sequence ID" value="AGP31184.1"/>
    <property type="molecule type" value="Genomic_DNA"/>
</dbReference>
<name>S4XF35_9CORY</name>
<feature type="signal peptide" evidence="2">
    <location>
        <begin position="1"/>
        <end position="15"/>
    </location>
</feature>
<feature type="chain" id="PRO_5038747531" description="Secreted protein" evidence="2">
    <location>
        <begin position="16"/>
        <end position="220"/>
    </location>
</feature>
<dbReference type="AlphaFoldDB" id="S4XF35"/>
<sequence>MAAMHLKHLSGPAVALSTVALVATLSACSDNNEDDSSVVVTVTSEVTTTPATTTARAGASMTATADSRATEEPGTDGTGGDNGLPAPFSTALDNVDGAYQYSLMDLTGDGEPELLLREESDGIGTITVFTSDGTAVPTTLQDGPGGPDGATYSVAATSDQTGLLTTETPAGLDTTTTVRWELSGGYLQRTSDSWTYIGGLVPLDLAARTQEISWTDGTTD</sequence>
<gene>
    <name evidence="3" type="ORF">A606_07685</name>
</gene>
<evidence type="ECO:0000256" key="2">
    <source>
        <dbReference type="SAM" id="SignalP"/>
    </source>
</evidence>
<proteinExistence type="predicted"/>
<evidence type="ECO:0000313" key="4">
    <source>
        <dbReference type="Proteomes" id="UP000014809"/>
    </source>
</evidence>
<keyword evidence="2" id="KW-0732">Signal</keyword>
<feature type="region of interest" description="Disordered" evidence="1">
    <location>
        <begin position="49"/>
        <end position="88"/>
    </location>
</feature>
<dbReference type="PROSITE" id="PS51257">
    <property type="entry name" value="PROKAR_LIPOPROTEIN"/>
    <property type="match status" value="1"/>
</dbReference>
<dbReference type="PATRIC" id="fig|1200352.3.peg.1567"/>
<dbReference type="HOGENOM" id="CLU_1254202_0_0_11"/>
<keyword evidence="4" id="KW-1185">Reference proteome</keyword>
<evidence type="ECO:0008006" key="5">
    <source>
        <dbReference type="Google" id="ProtNLM"/>
    </source>
</evidence>
<evidence type="ECO:0000313" key="3">
    <source>
        <dbReference type="EMBL" id="AGP31184.1"/>
    </source>
</evidence>
<reference evidence="3 4" key="1">
    <citation type="submission" date="2012-06" db="EMBL/GenBank/DDBJ databases">
        <title>Complete genome sequence of Corynebacterium terpenotabidum Y-11 (=DSM 44721).</title>
        <authorList>
            <person name="Ruckert C."/>
            <person name="Albersmeier A."/>
            <person name="Al-Dilaimi A."/>
            <person name="Szczepanowski R."/>
            <person name="Kalinowski J."/>
        </authorList>
    </citation>
    <scope>NUCLEOTIDE SEQUENCE [LARGE SCALE GENOMIC DNA]</scope>
    <source>
        <strain evidence="3 4">Y-11</strain>
    </source>
</reference>
<dbReference type="Proteomes" id="UP000014809">
    <property type="component" value="Chromosome"/>
</dbReference>
<accession>S4XF35</accession>
<protein>
    <recommendedName>
        <fullName evidence="5">Secreted protein</fullName>
    </recommendedName>
</protein>
<dbReference type="KEGG" id="cter:A606_07685"/>
<organism evidence="3 4">
    <name type="scientific">Corynebacterium terpenotabidum Y-11</name>
    <dbReference type="NCBI Taxonomy" id="1200352"/>
    <lineage>
        <taxon>Bacteria</taxon>
        <taxon>Bacillati</taxon>
        <taxon>Actinomycetota</taxon>
        <taxon>Actinomycetes</taxon>
        <taxon>Mycobacteriales</taxon>
        <taxon>Corynebacteriaceae</taxon>
        <taxon>Corynebacterium</taxon>
    </lineage>
</organism>
<dbReference type="STRING" id="1200352.A606_07685"/>
<feature type="compositionally biased region" description="Low complexity" evidence="1">
    <location>
        <begin position="49"/>
        <end position="60"/>
    </location>
</feature>
<evidence type="ECO:0000256" key="1">
    <source>
        <dbReference type="SAM" id="MobiDB-lite"/>
    </source>
</evidence>